<reference evidence="1 2" key="1">
    <citation type="journal article" date="2023" name="Plants (Basel)">
        <title>Bridging the Gap: Combining Genomics and Transcriptomics Approaches to Understand Stylosanthes scabra, an Orphan Legume from the Brazilian Caatinga.</title>
        <authorList>
            <person name="Ferreira-Neto J.R.C."/>
            <person name="da Silva M.D."/>
            <person name="Binneck E."/>
            <person name="de Melo N.F."/>
            <person name="da Silva R.H."/>
            <person name="de Melo A.L.T.M."/>
            <person name="Pandolfi V."/>
            <person name="Bustamante F.O."/>
            <person name="Brasileiro-Vidal A.C."/>
            <person name="Benko-Iseppon A.M."/>
        </authorList>
    </citation>
    <scope>NUCLEOTIDE SEQUENCE [LARGE SCALE GENOMIC DNA]</scope>
    <source>
        <tissue evidence="1">Leaves</tissue>
    </source>
</reference>
<evidence type="ECO:0000313" key="2">
    <source>
        <dbReference type="Proteomes" id="UP001341840"/>
    </source>
</evidence>
<protein>
    <submittedName>
        <fullName evidence="1">Uncharacterized protein</fullName>
    </submittedName>
</protein>
<accession>A0ABU6RML1</accession>
<dbReference type="Proteomes" id="UP001341840">
    <property type="component" value="Unassembled WGS sequence"/>
</dbReference>
<evidence type="ECO:0000313" key="1">
    <source>
        <dbReference type="EMBL" id="MED6125179.1"/>
    </source>
</evidence>
<organism evidence="1 2">
    <name type="scientific">Stylosanthes scabra</name>
    <dbReference type="NCBI Taxonomy" id="79078"/>
    <lineage>
        <taxon>Eukaryota</taxon>
        <taxon>Viridiplantae</taxon>
        <taxon>Streptophyta</taxon>
        <taxon>Embryophyta</taxon>
        <taxon>Tracheophyta</taxon>
        <taxon>Spermatophyta</taxon>
        <taxon>Magnoliopsida</taxon>
        <taxon>eudicotyledons</taxon>
        <taxon>Gunneridae</taxon>
        <taxon>Pentapetalae</taxon>
        <taxon>rosids</taxon>
        <taxon>fabids</taxon>
        <taxon>Fabales</taxon>
        <taxon>Fabaceae</taxon>
        <taxon>Papilionoideae</taxon>
        <taxon>50 kb inversion clade</taxon>
        <taxon>dalbergioids sensu lato</taxon>
        <taxon>Dalbergieae</taxon>
        <taxon>Pterocarpus clade</taxon>
        <taxon>Stylosanthes</taxon>
    </lineage>
</organism>
<name>A0ABU6RML1_9FABA</name>
<sequence>MPKSVVKKIVSLQINFFWGKEDGSTNMANVKLEIIQKPREMSGLGVGDLELRNMAYSSNGGGDMSKKSAHCGKRL</sequence>
<comment type="caution">
    <text evidence="1">The sequence shown here is derived from an EMBL/GenBank/DDBJ whole genome shotgun (WGS) entry which is preliminary data.</text>
</comment>
<proteinExistence type="predicted"/>
<gene>
    <name evidence="1" type="ORF">PIB30_066297</name>
</gene>
<feature type="non-terminal residue" evidence="1">
    <location>
        <position position="1"/>
    </location>
</feature>
<keyword evidence="2" id="KW-1185">Reference proteome</keyword>
<dbReference type="EMBL" id="JASCZI010030882">
    <property type="protein sequence ID" value="MED6125179.1"/>
    <property type="molecule type" value="Genomic_DNA"/>
</dbReference>